<gene>
    <name evidence="2" type="ORF">SORBI_3002G109200</name>
</gene>
<accession>A0A1B6QAI7</accession>
<evidence type="ECO:0000256" key="1">
    <source>
        <dbReference type="SAM" id="MobiDB-lite"/>
    </source>
</evidence>
<reference evidence="3" key="3">
    <citation type="journal article" date="2018" name="Plant J.">
        <title>The Sorghum bicolor reference genome: improved assembly, gene annotations, a transcriptome atlas, and signatures of genome organization.</title>
        <authorList>
            <person name="McCormick R.F."/>
            <person name="Truong S.K."/>
            <person name="Sreedasyam A."/>
            <person name="Jenkins J."/>
            <person name="Shu S."/>
            <person name="Sims D."/>
            <person name="Kennedy M."/>
            <person name="Amirebrahimi M."/>
            <person name="Weers B.D."/>
            <person name="McKinley B."/>
            <person name="Mattison A."/>
            <person name="Morishige D.T."/>
            <person name="Grimwood J."/>
            <person name="Schmutz J."/>
            <person name="Mullet J.E."/>
        </authorList>
    </citation>
    <scope>NUCLEOTIDE SEQUENCE [LARGE SCALE GENOMIC DNA]</scope>
    <source>
        <strain evidence="3">cv. BTx623</strain>
    </source>
</reference>
<dbReference type="EMBL" id="CM000761">
    <property type="protein sequence ID" value="KXG34924.1"/>
    <property type="molecule type" value="Genomic_DNA"/>
</dbReference>
<evidence type="ECO:0000313" key="2">
    <source>
        <dbReference type="EMBL" id="KXG34924.1"/>
    </source>
</evidence>
<dbReference type="Proteomes" id="UP000000768">
    <property type="component" value="Chromosome 2"/>
</dbReference>
<protein>
    <submittedName>
        <fullName evidence="2">Uncharacterized protein</fullName>
    </submittedName>
</protein>
<feature type="region of interest" description="Disordered" evidence="1">
    <location>
        <begin position="25"/>
        <end position="44"/>
    </location>
</feature>
<dbReference type="AlphaFoldDB" id="A0A1B6QAI7"/>
<reference evidence="2" key="2">
    <citation type="submission" date="2017-02" db="EMBL/GenBank/DDBJ databases">
        <title>WGS assembly of Sorghum bicolor.</title>
        <authorList>
            <person name="Paterson A."/>
            <person name="Mullet J."/>
            <person name="Bowers J."/>
            <person name="Bruggmann R."/>
            <person name="Dubchak I."/>
            <person name="Grimwood J."/>
            <person name="Gundlach H."/>
            <person name="Haberer G."/>
            <person name="Hellsten U."/>
            <person name="Mitros T."/>
            <person name="Poliakov A."/>
            <person name="Schmutz J."/>
            <person name="Spannagl M."/>
            <person name="Tang H."/>
            <person name="Wang X."/>
            <person name="Wicker T."/>
            <person name="Bharti A."/>
            <person name="Chapman J."/>
            <person name="Feltus F."/>
            <person name="Gowik U."/>
            <person name="Grigoriev I."/>
            <person name="Lyons E."/>
            <person name="Maher C."/>
            <person name="Martis M."/>
            <person name="Narechania A."/>
            <person name="Otillar R."/>
            <person name="Penning B."/>
            <person name="Salamov A."/>
            <person name="Wang Y."/>
            <person name="Zhang L."/>
            <person name="Carpita N."/>
            <person name="Freeling M."/>
            <person name="Gingle A."/>
            <person name="Hash C."/>
            <person name="Keller B."/>
            <person name="Klein P."/>
            <person name="Kresovich S."/>
            <person name="Mccann M."/>
            <person name="Ming R."/>
            <person name="Peterson D."/>
            <person name="Rahman M."/>
            <person name="Ware D."/>
            <person name="Westhoff P."/>
            <person name="Mayer K."/>
            <person name="Messing J."/>
            <person name="Sims D."/>
            <person name="Jenkins J."/>
            <person name="Shu S."/>
            <person name="Rokhsar D."/>
        </authorList>
    </citation>
    <scope>NUCLEOTIDE SEQUENCE</scope>
</reference>
<reference evidence="2 3" key="1">
    <citation type="journal article" date="2009" name="Nature">
        <title>The Sorghum bicolor genome and the diversification of grasses.</title>
        <authorList>
            <person name="Paterson A.H."/>
            <person name="Bowers J.E."/>
            <person name="Bruggmann R."/>
            <person name="Dubchak I."/>
            <person name="Grimwood J."/>
            <person name="Gundlach H."/>
            <person name="Haberer G."/>
            <person name="Hellsten U."/>
            <person name="Mitros T."/>
            <person name="Poliakov A."/>
            <person name="Schmutz J."/>
            <person name="Spannagl M."/>
            <person name="Tang H."/>
            <person name="Wang X."/>
            <person name="Wicker T."/>
            <person name="Bharti A.K."/>
            <person name="Chapman J."/>
            <person name="Feltus F.A."/>
            <person name="Gowik U."/>
            <person name="Grigoriev I.V."/>
            <person name="Lyons E."/>
            <person name="Maher C.A."/>
            <person name="Martis M."/>
            <person name="Narechania A."/>
            <person name="Otillar R.P."/>
            <person name="Penning B.W."/>
            <person name="Salamov A.A."/>
            <person name="Wang Y."/>
            <person name="Zhang L."/>
            <person name="Carpita N.C."/>
            <person name="Freeling M."/>
            <person name="Gingle A.R."/>
            <person name="Hash C.T."/>
            <person name="Keller B."/>
            <person name="Klein P."/>
            <person name="Kresovich S."/>
            <person name="McCann M.C."/>
            <person name="Ming R."/>
            <person name="Peterson D.G."/>
            <person name="Mehboob-ur-Rahman"/>
            <person name="Ware D."/>
            <person name="Westhoff P."/>
            <person name="Mayer K.F."/>
            <person name="Messing J."/>
            <person name="Rokhsar D.S."/>
        </authorList>
    </citation>
    <scope>NUCLEOTIDE SEQUENCE [LARGE SCALE GENOMIC DNA]</scope>
    <source>
        <strain evidence="3">cv. BTx623</strain>
    </source>
</reference>
<dbReference type="Gramene" id="KXG34925">
    <property type="protein sequence ID" value="KXG34925"/>
    <property type="gene ID" value="SORBI_3002G109200"/>
</dbReference>
<organism evidence="2 3">
    <name type="scientific">Sorghum bicolor</name>
    <name type="common">Sorghum</name>
    <name type="synonym">Sorghum vulgare</name>
    <dbReference type="NCBI Taxonomy" id="4558"/>
    <lineage>
        <taxon>Eukaryota</taxon>
        <taxon>Viridiplantae</taxon>
        <taxon>Streptophyta</taxon>
        <taxon>Embryophyta</taxon>
        <taxon>Tracheophyta</taxon>
        <taxon>Spermatophyta</taxon>
        <taxon>Magnoliopsida</taxon>
        <taxon>Liliopsida</taxon>
        <taxon>Poales</taxon>
        <taxon>Poaceae</taxon>
        <taxon>PACMAD clade</taxon>
        <taxon>Panicoideae</taxon>
        <taxon>Andropogonodae</taxon>
        <taxon>Andropogoneae</taxon>
        <taxon>Sorghinae</taxon>
        <taxon>Sorghum</taxon>
    </lineage>
</organism>
<sequence>MVQRASHEFAWEMPRADTVVISSQMKTGHPRSRSTPGAVEPIQPSCRTSLEAVIRAEKRHAMDELSYSLR</sequence>
<keyword evidence="3" id="KW-1185">Reference proteome</keyword>
<dbReference type="InParanoid" id="A0A1B6QAI7"/>
<dbReference type="EMBL" id="CM000761">
    <property type="protein sequence ID" value="KXG34925.1"/>
    <property type="molecule type" value="Genomic_DNA"/>
</dbReference>
<evidence type="ECO:0000313" key="3">
    <source>
        <dbReference type="Proteomes" id="UP000000768"/>
    </source>
</evidence>
<proteinExistence type="predicted"/>
<dbReference type="Gramene" id="KXG34924">
    <property type="protein sequence ID" value="KXG34924"/>
    <property type="gene ID" value="SORBI_3002G109200"/>
</dbReference>
<name>A0A1B6QAI7_SORBI</name>